<reference evidence="2 3" key="1">
    <citation type="submission" date="2020-07" db="EMBL/GenBank/DDBJ databases">
        <title>Comparative genomics of pyrophilous fungi reveals a link between fire events and developmental genes.</title>
        <authorList>
            <consortium name="DOE Joint Genome Institute"/>
            <person name="Steindorff A.S."/>
            <person name="Carver A."/>
            <person name="Calhoun S."/>
            <person name="Stillman K."/>
            <person name="Liu H."/>
            <person name="Lipzen A."/>
            <person name="Pangilinan J."/>
            <person name="Labutti K."/>
            <person name="Bruns T.D."/>
            <person name="Grigoriev I.V."/>
        </authorList>
    </citation>
    <scope>NUCLEOTIDE SEQUENCE [LARGE SCALE GENOMIC DNA]</scope>
    <source>
        <strain evidence="2 3">CBS 144469</strain>
    </source>
</reference>
<evidence type="ECO:0000313" key="3">
    <source>
        <dbReference type="Proteomes" id="UP000521943"/>
    </source>
</evidence>
<organism evidence="2 3">
    <name type="scientific">Ephemerocybe angulata</name>
    <dbReference type="NCBI Taxonomy" id="980116"/>
    <lineage>
        <taxon>Eukaryota</taxon>
        <taxon>Fungi</taxon>
        <taxon>Dikarya</taxon>
        <taxon>Basidiomycota</taxon>
        <taxon>Agaricomycotina</taxon>
        <taxon>Agaricomycetes</taxon>
        <taxon>Agaricomycetidae</taxon>
        <taxon>Agaricales</taxon>
        <taxon>Agaricineae</taxon>
        <taxon>Psathyrellaceae</taxon>
        <taxon>Ephemerocybe</taxon>
    </lineage>
</organism>
<dbReference type="AlphaFoldDB" id="A0A8H6II00"/>
<feature type="region of interest" description="Disordered" evidence="1">
    <location>
        <begin position="159"/>
        <end position="186"/>
    </location>
</feature>
<evidence type="ECO:0000313" key="2">
    <source>
        <dbReference type="EMBL" id="KAF6765294.1"/>
    </source>
</evidence>
<gene>
    <name evidence="2" type="ORF">DFP72DRAFT_839149</name>
</gene>
<sequence>MSALAVQCKGYDGTRVARSTAHVRLRVVAVHSDVHRFLDSQYSASPGSPTAHPGVPHTSTSSCTHSLYYHILAVSANASTAVQWYVVGAHAWAALTVHAYLCVVVRIPTSALAVFSNVALSMKLCAVGGNIHTHTLAVWEVPTVCHALACRRRQRMHTSVPTVKHSLRTQTPSETPHSQGSSSAGVYSSDDGARTCSIVALALAFALRVRRRTCQHRPRICTRRAEQVRVCTSGPTEHVFAPSSHSDCTASAHPFSPETLQSEFGGIHAHR</sequence>
<evidence type="ECO:0000256" key="1">
    <source>
        <dbReference type="SAM" id="MobiDB-lite"/>
    </source>
</evidence>
<dbReference type="EMBL" id="JACGCI010000002">
    <property type="protein sequence ID" value="KAF6765294.1"/>
    <property type="molecule type" value="Genomic_DNA"/>
</dbReference>
<accession>A0A8H6II00</accession>
<protein>
    <submittedName>
        <fullName evidence="2">Uncharacterized protein</fullName>
    </submittedName>
</protein>
<keyword evidence="3" id="KW-1185">Reference proteome</keyword>
<dbReference type="Proteomes" id="UP000521943">
    <property type="component" value="Unassembled WGS sequence"/>
</dbReference>
<feature type="compositionally biased region" description="Polar residues" evidence="1">
    <location>
        <begin position="168"/>
        <end position="177"/>
    </location>
</feature>
<name>A0A8H6II00_9AGAR</name>
<comment type="caution">
    <text evidence="2">The sequence shown here is derived from an EMBL/GenBank/DDBJ whole genome shotgun (WGS) entry which is preliminary data.</text>
</comment>
<proteinExistence type="predicted"/>